<dbReference type="PROSITE" id="PS50949">
    <property type="entry name" value="HTH_GNTR"/>
    <property type="match status" value="1"/>
</dbReference>
<dbReference type="AlphaFoldDB" id="A0A2N1PQU6"/>
<dbReference type="EMBL" id="PGXC01000004">
    <property type="protein sequence ID" value="PKK90718.1"/>
    <property type="molecule type" value="Genomic_DNA"/>
</dbReference>
<dbReference type="Proteomes" id="UP000233256">
    <property type="component" value="Unassembled WGS sequence"/>
</dbReference>
<protein>
    <submittedName>
        <fullName evidence="5">GntR family transcriptional regulator</fullName>
    </submittedName>
</protein>
<evidence type="ECO:0000256" key="2">
    <source>
        <dbReference type="ARBA" id="ARBA00023125"/>
    </source>
</evidence>
<organism evidence="5 6">
    <name type="scientific">Candidatus Wallbacteria bacterium HGW-Wallbacteria-1</name>
    <dbReference type="NCBI Taxonomy" id="2013854"/>
    <lineage>
        <taxon>Bacteria</taxon>
        <taxon>Candidatus Walliibacteriota</taxon>
    </lineage>
</organism>
<dbReference type="CDD" id="cd07377">
    <property type="entry name" value="WHTH_GntR"/>
    <property type="match status" value="1"/>
</dbReference>
<evidence type="ECO:0000313" key="5">
    <source>
        <dbReference type="EMBL" id="PKK90718.1"/>
    </source>
</evidence>
<evidence type="ECO:0000259" key="4">
    <source>
        <dbReference type="PROSITE" id="PS50949"/>
    </source>
</evidence>
<dbReference type="InterPro" id="IPR036388">
    <property type="entry name" value="WH-like_DNA-bd_sf"/>
</dbReference>
<evidence type="ECO:0000256" key="3">
    <source>
        <dbReference type="ARBA" id="ARBA00023163"/>
    </source>
</evidence>
<name>A0A2N1PQU6_9BACT</name>
<dbReference type="Gene3D" id="1.10.10.10">
    <property type="entry name" value="Winged helix-like DNA-binding domain superfamily/Winged helix DNA-binding domain"/>
    <property type="match status" value="1"/>
</dbReference>
<reference evidence="5 6" key="1">
    <citation type="journal article" date="2017" name="ISME J.">
        <title>Potential for microbial H2 and metal transformations associated with novel bacteria and archaea in deep terrestrial subsurface sediments.</title>
        <authorList>
            <person name="Hernsdorf A.W."/>
            <person name="Amano Y."/>
            <person name="Miyakawa K."/>
            <person name="Ise K."/>
            <person name="Suzuki Y."/>
            <person name="Anantharaman K."/>
            <person name="Probst A."/>
            <person name="Burstein D."/>
            <person name="Thomas B.C."/>
            <person name="Banfield J.F."/>
        </authorList>
    </citation>
    <scope>NUCLEOTIDE SEQUENCE [LARGE SCALE GENOMIC DNA]</scope>
    <source>
        <strain evidence="5">HGW-Wallbacteria-1</strain>
    </source>
</reference>
<dbReference type="SMART" id="SM00345">
    <property type="entry name" value="HTH_GNTR"/>
    <property type="match status" value="1"/>
</dbReference>
<accession>A0A2N1PQU6</accession>
<keyword evidence="1" id="KW-0805">Transcription regulation</keyword>
<sequence>MTVEEVTMILKVDFNSPLPLYAQIKDQILFNIASGTLSSGERLPSVRELSTSLRINPNTVIQAYRELERDGVVQTRKGQGSFIREGGAGMGTQRAADLLRDELKKIVSLAGQFGLEREEIKKLLIEILDDENMEIRDGRNSHV</sequence>
<keyword evidence="2" id="KW-0238">DNA-binding</keyword>
<dbReference type="PANTHER" id="PTHR38445">
    <property type="entry name" value="HTH-TYPE TRANSCRIPTIONAL REPRESSOR YTRA"/>
    <property type="match status" value="1"/>
</dbReference>
<dbReference type="InterPro" id="IPR036390">
    <property type="entry name" value="WH_DNA-bd_sf"/>
</dbReference>
<keyword evidence="3" id="KW-0804">Transcription</keyword>
<dbReference type="GO" id="GO:0003700">
    <property type="term" value="F:DNA-binding transcription factor activity"/>
    <property type="evidence" value="ECO:0007669"/>
    <property type="project" value="InterPro"/>
</dbReference>
<comment type="caution">
    <text evidence="5">The sequence shown here is derived from an EMBL/GenBank/DDBJ whole genome shotgun (WGS) entry which is preliminary data.</text>
</comment>
<dbReference type="Pfam" id="PF00392">
    <property type="entry name" value="GntR"/>
    <property type="match status" value="1"/>
</dbReference>
<feature type="domain" description="HTH gntR-type" evidence="4">
    <location>
        <begin position="18"/>
        <end position="86"/>
    </location>
</feature>
<dbReference type="InterPro" id="IPR000524">
    <property type="entry name" value="Tscrpt_reg_HTH_GntR"/>
</dbReference>
<gene>
    <name evidence="5" type="ORF">CVV64_07515</name>
</gene>
<dbReference type="GO" id="GO:0003677">
    <property type="term" value="F:DNA binding"/>
    <property type="evidence" value="ECO:0007669"/>
    <property type="project" value="UniProtKB-KW"/>
</dbReference>
<proteinExistence type="predicted"/>
<evidence type="ECO:0000256" key="1">
    <source>
        <dbReference type="ARBA" id="ARBA00023015"/>
    </source>
</evidence>
<dbReference type="SUPFAM" id="SSF46785">
    <property type="entry name" value="Winged helix' DNA-binding domain"/>
    <property type="match status" value="1"/>
</dbReference>
<dbReference type="PANTHER" id="PTHR38445:SF9">
    <property type="entry name" value="HTH-TYPE TRANSCRIPTIONAL REPRESSOR YTRA"/>
    <property type="match status" value="1"/>
</dbReference>
<evidence type="ECO:0000313" key="6">
    <source>
        <dbReference type="Proteomes" id="UP000233256"/>
    </source>
</evidence>